<keyword evidence="4" id="KW-1185">Reference proteome</keyword>
<keyword evidence="2" id="KW-1133">Transmembrane helix</keyword>
<sequence>MLTTSNGGSTTRQTYAPACLDMVGVFTSCTSKIDGLTGYPIRTARGFETFCARFTDVCATTTNDGISRETDSSSSNREGIVTVTYRIIEGPPTSEDDSQRYGLRKGAIAGIAVGTVVALFVLCGIFLCCWKKKQAFEKKNDVPHIQPTEMPGNSIQQQLMAQMSYAQRTADYSSPSQFNPVYSGNDGVQTSSFSPPAPGDTQLVAELPAGKDSVGAVEAGGTEIQK</sequence>
<dbReference type="EMBL" id="PXXK01000310">
    <property type="protein sequence ID" value="RFN46278.1"/>
    <property type="molecule type" value="Genomic_DNA"/>
</dbReference>
<evidence type="ECO:0000256" key="1">
    <source>
        <dbReference type="SAM" id="MobiDB-lite"/>
    </source>
</evidence>
<reference evidence="3 4" key="1">
    <citation type="journal article" date="2018" name="PLoS Pathog.">
        <title>Evolution of structural diversity of trichothecenes, a family of toxins produced by plant pathogenic and entomopathogenic fungi.</title>
        <authorList>
            <person name="Proctor R.H."/>
            <person name="McCormick S.P."/>
            <person name="Kim H.S."/>
            <person name="Cardoza R.E."/>
            <person name="Stanley A.M."/>
            <person name="Lindo L."/>
            <person name="Kelly A."/>
            <person name="Brown D.W."/>
            <person name="Lee T."/>
            <person name="Vaughan M.M."/>
            <person name="Alexander N.J."/>
            <person name="Busman M."/>
            <person name="Gutierrez S."/>
        </authorList>
    </citation>
    <scope>NUCLEOTIDE SEQUENCE [LARGE SCALE GENOMIC DNA]</scope>
    <source>
        <strain evidence="3 4">NRRL 13405</strain>
    </source>
</reference>
<protein>
    <submittedName>
        <fullName evidence="3">Aspartic-type endopeptidase</fullName>
    </submittedName>
</protein>
<evidence type="ECO:0000313" key="3">
    <source>
        <dbReference type="EMBL" id="RFN46278.1"/>
    </source>
</evidence>
<keyword evidence="2" id="KW-0812">Transmembrane</keyword>
<evidence type="ECO:0000256" key="2">
    <source>
        <dbReference type="SAM" id="Phobius"/>
    </source>
</evidence>
<feature type="region of interest" description="Disordered" evidence="1">
    <location>
        <begin position="176"/>
        <end position="200"/>
    </location>
</feature>
<gene>
    <name evidence="3" type="ORF">FIE12Z_9475</name>
</gene>
<accession>A0A395MEF4</accession>
<dbReference type="Proteomes" id="UP000265631">
    <property type="component" value="Unassembled WGS sequence"/>
</dbReference>
<dbReference type="AlphaFoldDB" id="A0A395MEF4"/>
<proteinExistence type="predicted"/>
<feature type="transmembrane region" description="Helical" evidence="2">
    <location>
        <begin position="107"/>
        <end position="130"/>
    </location>
</feature>
<organism evidence="3 4">
    <name type="scientific">Fusarium flagelliforme</name>
    <dbReference type="NCBI Taxonomy" id="2675880"/>
    <lineage>
        <taxon>Eukaryota</taxon>
        <taxon>Fungi</taxon>
        <taxon>Dikarya</taxon>
        <taxon>Ascomycota</taxon>
        <taxon>Pezizomycotina</taxon>
        <taxon>Sordariomycetes</taxon>
        <taxon>Hypocreomycetidae</taxon>
        <taxon>Hypocreales</taxon>
        <taxon>Nectriaceae</taxon>
        <taxon>Fusarium</taxon>
        <taxon>Fusarium incarnatum-equiseti species complex</taxon>
    </lineage>
</organism>
<feature type="compositionally biased region" description="Polar residues" evidence="1">
    <location>
        <begin position="176"/>
        <end position="194"/>
    </location>
</feature>
<evidence type="ECO:0000313" key="4">
    <source>
        <dbReference type="Proteomes" id="UP000265631"/>
    </source>
</evidence>
<comment type="caution">
    <text evidence="3">The sequence shown here is derived from an EMBL/GenBank/DDBJ whole genome shotgun (WGS) entry which is preliminary data.</text>
</comment>
<keyword evidence="2" id="KW-0472">Membrane</keyword>
<name>A0A395MEF4_9HYPO</name>